<dbReference type="EMBL" id="UINC01003929">
    <property type="protein sequence ID" value="SVA10428.1"/>
    <property type="molecule type" value="Genomic_DNA"/>
</dbReference>
<accession>A0A381T4D6</accession>
<name>A0A381T4D6_9ZZZZ</name>
<evidence type="ECO:0000313" key="2">
    <source>
        <dbReference type="EMBL" id="SVA10428.1"/>
    </source>
</evidence>
<dbReference type="SUPFAM" id="SSF52833">
    <property type="entry name" value="Thioredoxin-like"/>
    <property type="match status" value="1"/>
</dbReference>
<reference evidence="2" key="1">
    <citation type="submission" date="2018-05" db="EMBL/GenBank/DDBJ databases">
        <authorList>
            <person name="Lanie J.A."/>
            <person name="Ng W.-L."/>
            <person name="Kazmierczak K.M."/>
            <person name="Andrzejewski T.M."/>
            <person name="Davidsen T.M."/>
            <person name="Wayne K.J."/>
            <person name="Tettelin H."/>
            <person name="Glass J.I."/>
            <person name="Rusch D."/>
            <person name="Podicherti R."/>
            <person name="Tsui H.-C.T."/>
            <person name="Winkler M.E."/>
        </authorList>
    </citation>
    <scope>NUCLEOTIDE SEQUENCE</scope>
</reference>
<proteinExistence type="predicted"/>
<organism evidence="2">
    <name type="scientific">marine metagenome</name>
    <dbReference type="NCBI Taxonomy" id="408172"/>
    <lineage>
        <taxon>unclassified sequences</taxon>
        <taxon>metagenomes</taxon>
        <taxon>ecological metagenomes</taxon>
    </lineage>
</organism>
<protein>
    <recommendedName>
        <fullName evidence="3">Selenoprotein W-related protein</fullName>
    </recommendedName>
</protein>
<keyword evidence="1" id="KW-0676">Redox-active center</keyword>
<evidence type="ECO:0000256" key="1">
    <source>
        <dbReference type="ARBA" id="ARBA00023284"/>
    </source>
</evidence>
<gene>
    <name evidence="2" type="ORF">METZ01_LOCUS63282</name>
</gene>
<feature type="non-terminal residue" evidence="2">
    <location>
        <position position="1"/>
    </location>
</feature>
<dbReference type="AlphaFoldDB" id="A0A381T4D6"/>
<dbReference type="Pfam" id="PF10262">
    <property type="entry name" value="Rdx"/>
    <property type="match status" value="1"/>
</dbReference>
<dbReference type="InterPro" id="IPR011893">
    <property type="entry name" value="Selenoprotein_Rdx-typ"/>
</dbReference>
<evidence type="ECO:0008006" key="3">
    <source>
        <dbReference type="Google" id="ProtNLM"/>
    </source>
</evidence>
<dbReference type="InterPro" id="IPR036249">
    <property type="entry name" value="Thioredoxin-like_sf"/>
</dbReference>
<dbReference type="Gene3D" id="3.40.30.10">
    <property type="entry name" value="Glutaredoxin"/>
    <property type="match status" value="1"/>
</dbReference>
<sequence length="67" mass="7091">VAFWMGSELYAAGKSHVAVTLTPGQGGVFKVILNGEIVFDKGKSGRYPSLPDAKEIQGKVVNLIEDG</sequence>